<sequence>MVTKAENLYASVSSNYLPPNEPVMGPVNYPPATSLAAKPDASSSYPFQYYKPKSSNFRKTYQSNMWTLPSAHNNQGVLLILPDDFSLYNDVISRWESITLNLLSEKQFPDNRSKVLFIENLLGEIEKKTWIQ</sequence>
<evidence type="ECO:0000313" key="2">
    <source>
        <dbReference type="Proteomes" id="UP000233837"/>
    </source>
</evidence>
<reference evidence="1 2" key="2">
    <citation type="journal article" date="2017" name="Nature">
        <title>The Apostasia genome and the evolution of orchids.</title>
        <authorList>
            <person name="Zhang G.Q."/>
            <person name="Liu K.W."/>
            <person name="Li Z."/>
            <person name="Lohaus R."/>
            <person name="Hsiao Y.Y."/>
            <person name="Niu S.C."/>
            <person name="Wang J.Y."/>
            <person name="Lin Y.C."/>
            <person name="Xu Q."/>
            <person name="Chen L.J."/>
            <person name="Yoshida K."/>
            <person name="Fujiwara S."/>
            <person name="Wang Z.W."/>
            <person name="Zhang Y.Q."/>
            <person name="Mitsuda N."/>
            <person name="Wang M."/>
            <person name="Liu G.H."/>
            <person name="Pecoraro L."/>
            <person name="Huang H.X."/>
            <person name="Xiao X.J."/>
            <person name="Lin M."/>
            <person name="Wu X.Y."/>
            <person name="Wu W.L."/>
            <person name="Chen Y.Y."/>
            <person name="Chang S.B."/>
            <person name="Sakamoto S."/>
            <person name="Ohme-Takagi M."/>
            <person name="Yagi M."/>
            <person name="Zeng S.J."/>
            <person name="Shen C.Y."/>
            <person name="Yeh C.M."/>
            <person name="Luo Y.B."/>
            <person name="Tsai W.C."/>
            <person name="Van de Peer Y."/>
            <person name="Liu Z.J."/>
        </authorList>
    </citation>
    <scope>NUCLEOTIDE SEQUENCE [LARGE SCALE GENOMIC DNA]</scope>
    <source>
        <tissue evidence="1">The whole plant</tissue>
    </source>
</reference>
<protein>
    <submittedName>
        <fullName evidence="1">Uncharacterized protein</fullName>
    </submittedName>
</protein>
<dbReference type="Proteomes" id="UP000233837">
    <property type="component" value="Unassembled WGS sequence"/>
</dbReference>
<gene>
    <name evidence="1" type="ORF">MA16_Dca005405</name>
</gene>
<evidence type="ECO:0000313" key="1">
    <source>
        <dbReference type="EMBL" id="PKU82400.1"/>
    </source>
</evidence>
<dbReference type="EMBL" id="KZ502191">
    <property type="protein sequence ID" value="PKU82400.1"/>
    <property type="molecule type" value="Genomic_DNA"/>
</dbReference>
<accession>A0A2I0X3B7</accession>
<name>A0A2I0X3B7_9ASPA</name>
<organism evidence="1 2">
    <name type="scientific">Dendrobium catenatum</name>
    <dbReference type="NCBI Taxonomy" id="906689"/>
    <lineage>
        <taxon>Eukaryota</taxon>
        <taxon>Viridiplantae</taxon>
        <taxon>Streptophyta</taxon>
        <taxon>Embryophyta</taxon>
        <taxon>Tracheophyta</taxon>
        <taxon>Spermatophyta</taxon>
        <taxon>Magnoliopsida</taxon>
        <taxon>Liliopsida</taxon>
        <taxon>Asparagales</taxon>
        <taxon>Orchidaceae</taxon>
        <taxon>Epidendroideae</taxon>
        <taxon>Malaxideae</taxon>
        <taxon>Dendrobiinae</taxon>
        <taxon>Dendrobium</taxon>
    </lineage>
</organism>
<dbReference type="AlphaFoldDB" id="A0A2I0X3B7"/>
<reference evidence="1 2" key="1">
    <citation type="journal article" date="2016" name="Sci. Rep.">
        <title>The Dendrobium catenatum Lindl. genome sequence provides insights into polysaccharide synthase, floral development and adaptive evolution.</title>
        <authorList>
            <person name="Zhang G.Q."/>
            <person name="Xu Q."/>
            <person name="Bian C."/>
            <person name="Tsai W.C."/>
            <person name="Yeh C.M."/>
            <person name="Liu K.W."/>
            <person name="Yoshida K."/>
            <person name="Zhang L.S."/>
            <person name="Chang S.B."/>
            <person name="Chen F."/>
            <person name="Shi Y."/>
            <person name="Su Y.Y."/>
            <person name="Zhang Y.Q."/>
            <person name="Chen L.J."/>
            <person name="Yin Y."/>
            <person name="Lin M."/>
            <person name="Huang H."/>
            <person name="Deng H."/>
            <person name="Wang Z.W."/>
            <person name="Zhu S.L."/>
            <person name="Zhao X."/>
            <person name="Deng C."/>
            <person name="Niu S.C."/>
            <person name="Huang J."/>
            <person name="Wang M."/>
            <person name="Liu G.H."/>
            <person name="Yang H.J."/>
            <person name="Xiao X.J."/>
            <person name="Hsiao Y.Y."/>
            <person name="Wu W.L."/>
            <person name="Chen Y.Y."/>
            <person name="Mitsuda N."/>
            <person name="Ohme-Takagi M."/>
            <person name="Luo Y.B."/>
            <person name="Van de Peer Y."/>
            <person name="Liu Z.J."/>
        </authorList>
    </citation>
    <scope>NUCLEOTIDE SEQUENCE [LARGE SCALE GENOMIC DNA]</scope>
    <source>
        <tissue evidence="1">The whole plant</tissue>
    </source>
</reference>
<keyword evidence="2" id="KW-1185">Reference proteome</keyword>
<proteinExistence type="predicted"/>